<dbReference type="AlphaFoldDB" id="A0A835MXB5"/>
<accession>A0A835MXB5</accession>
<gene>
    <name evidence="1" type="ORF">SADUNF_Sadunf06G0150900</name>
</gene>
<keyword evidence="2" id="KW-1185">Reference proteome</keyword>
<proteinExistence type="predicted"/>
<organism evidence="1 2">
    <name type="scientific">Salix dunnii</name>
    <dbReference type="NCBI Taxonomy" id="1413687"/>
    <lineage>
        <taxon>Eukaryota</taxon>
        <taxon>Viridiplantae</taxon>
        <taxon>Streptophyta</taxon>
        <taxon>Embryophyta</taxon>
        <taxon>Tracheophyta</taxon>
        <taxon>Spermatophyta</taxon>
        <taxon>Magnoliopsida</taxon>
        <taxon>eudicotyledons</taxon>
        <taxon>Gunneridae</taxon>
        <taxon>Pentapetalae</taxon>
        <taxon>rosids</taxon>
        <taxon>fabids</taxon>
        <taxon>Malpighiales</taxon>
        <taxon>Salicaceae</taxon>
        <taxon>Saliceae</taxon>
        <taxon>Salix</taxon>
    </lineage>
</organism>
<evidence type="ECO:0000313" key="1">
    <source>
        <dbReference type="EMBL" id="KAF9680720.1"/>
    </source>
</evidence>
<evidence type="ECO:0000313" key="2">
    <source>
        <dbReference type="Proteomes" id="UP000657918"/>
    </source>
</evidence>
<dbReference type="EMBL" id="JADGMS010000006">
    <property type="protein sequence ID" value="KAF9680720.1"/>
    <property type="molecule type" value="Genomic_DNA"/>
</dbReference>
<sequence>MQHPNPHFQTLKLARKNHCRVLEIEIIYRSFPLLFEEMEKITIAPWCLDGITPSPYGALLCSCRALLAFN</sequence>
<dbReference type="Proteomes" id="UP000657918">
    <property type="component" value="Unassembled WGS sequence"/>
</dbReference>
<protein>
    <submittedName>
        <fullName evidence="1">Uncharacterized protein</fullName>
    </submittedName>
</protein>
<reference evidence="1 2" key="1">
    <citation type="submission" date="2020-10" db="EMBL/GenBank/DDBJ databases">
        <title>Plant Genome Project.</title>
        <authorList>
            <person name="Zhang R.-G."/>
        </authorList>
    </citation>
    <scope>NUCLEOTIDE SEQUENCE [LARGE SCALE GENOMIC DNA]</scope>
    <source>
        <strain evidence="1">FAFU-HL-1</strain>
        <tissue evidence="1">Leaf</tissue>
    </source>
</reference>
<name>A0A835MXB5_9ROSI</name>
<comment type="caution">
    <text evidence="1">The sequence shown here is derived from an EMBL/GenBank/DDBJ whole genome shotgun (WGS) entry which is preliminary data.</text>
</comment>